<accession>A0AB39VXK1</accession>
<evidence type="ECO:0000313" key="1">
    <source>
        <dbReference type="EMBL" id="XDU94240.1"/>
    </source>
</evidence>
<dbReference type="AlphaFoldDB" id="A0AB39VXK1"/>
<proteinExistence type="predicted"/>
<dbReference type="EMBL" id="CP165625">
    <property type="protein sequence ID" value="XDU94240.1"/>
    <property type="molecule type" value="Genomic_DNA"/>
</dbReference>
<organism evidence="1">
    <name type="scientific">Flavobacterium sp. WC2409</name>
    <dbReference type="NCBI Taxonomy" id="3234139"/>
    <lineage>
        <taxon>Bacteria</taxon>
        <taxon>Pseudomonadati</taxon>
        <taxon>Bacteroidota</taxon>
        <taxon>Flavobacteriia</taxon>
        <taxon>Flavobacteriales</taxon>
        <taxon>Flavobacteriaceae</taxon>
        <taxon>Flavobacterium</taxon>
    </lineage>
</organism>
<reference evidence="1" key="1">
    <citation type="submission" date="2024-07" db="EMBL/GenBank/DDBJ databases">
        <authorList>
            <person name="Biller S.J."/>
        </authorList>
    </citation>
    <scope>NUCLEOTIDE SEQUENCE</scope>
    <source>
        <strain evidence="1">WC2409</strain>
    </source>
</reference>
<sequence>MLDIETCKKIKSKKLILKVSFSLKALLEKIVILLSLVFKSYFKLQPIPNYLLIKVKGLTKKREEKAVKQDQILFLTMRNIVR</sequence>
<dbReference type="RefSeq" id="WP_369752361.1">
    <property type="nucleotide sequence ID" value="NZ_CP165625.1"/>
</dbReference>
<gene>
    <name evidence="1" type="ORF">AB3G34_10060</name>
</gene>
<name>A0AB39VXK1_9FLAO</name>
<protein>
    <submittedName>
        <fullName evidence="1">Uncharacterized protein</fullName>
    </submittedName>
</protein>